<name>A0A0A1VS59_MICAE</name>
<dbReference type="NCBIfam" id="TIGR01444">
    <property type="entry name" value="fkbM_fam"/>
    <property type="match status" value="1"/>
</dbReference>
<dbReference type="EMBL" id="BBPA01000020">
    <property type="protein sequence ID" value="GAL92278.1"/>
    <property type="molecule type" value="Genomic_DNA"/>
</dbReference>
<evidence type="ECO:0000313" key="3">
    <source>
        <dbReference type="Proteomes" id="UP000030321"/>
    </source>
</evidence>
<dbReference type="InterPro" id="IPR006342">
    <property type="entry name" value="FkbM_mtfrase"/>
</dbReference>
<dbReference type="PANTHER" id="PTHR36973:SF4">
    <property type="entry name" value="NODULATION PROTEIN"/>
    <property type="match status" value="1"/>
</dbReference>
<dbReference type="Gene3D" id="3.40.50.150">
    <property type="entry name" value="Vaccinia Virus protein VP39"/>
    <property type="match status" value="1"/>
</dbReference>
<dbReference type="InterPro" id="IPR029063">
    <property type="entry name" value="SAM-dependent_MTases_sf"/>
</dbReference>
<sequence length="244" mass="27280">MEATNYKSVGETYKTKARFAQLDMDVFQRLKNLGYQPQVIFDIGASDGSWSKDIHEVLPAAEFHLFEPLIDHAPAYRAIIQENLRLYPNFRLHPLALGEKSGEVTMNIFPNLVASSALDLSDTGLDVTTATVAIATVDEMIASLSLPHPQVIKIDTQGYELSILKGAINTLPRVDILLLECWLYRGYGKNTPLLTEIIGWLQPLGFRLWDIGDTYRGEDDVLATLDCVFVNPRSGISPAWYYTS</sequence>
<organism evidence="2 3">
    <name type="scientific">Microcystis aeruginosa NIES-44</name>
    <dbReference type="NCBI Taxonomy" id="449439"/>
    <lineage>
        <taxon>Bacteria</taxon>
        <taxon>Bacillati</taxon>
        <taxon>Cyanobacteriota</taxon>
        <taxon>Cyanophyceae</taxon>
        <taxon>Oscillatoriophycideae</taxon>
        <taxon>Chroococcales</taxon>
        <taxon>Microcystaceae</taxon>
        <taxon>Microcystis</taxon>
    </lineage>
</organism>
<dbReference type="SUPFAM" id="SSF53335">
    <property type="entry name" value="S-adenosyl-L-methionine-dependent methyltransferases"/>
    <property type="match status" value="1"/>
</dbReference>
<accession>A0A0A1VS59</accession>
<feature type="domain" description="Methyltransferase FkbM" evidence="1">
    <location>
        <begin position="42"/>
        <end position="208"/>
    </location>
</feature>
<dbReference type="AlphaFoldDB" id="A0A0A1VS59"/>
<dbReference type="PANTHER" id="PTHR36973">
    <property type="entry name" value="SLL1456 PROTEIN-RELATED"/>
    <property type="match status" value="1"/>
</dbReference>
<dbReference type="Pfam" id="PF05050">
    <property type="entry name" value="Methyltransf_21"/>
    <property type="match status" value="1"/>
</dbReference>
<dbReference type="Proteomes" id="UP000030321">
    <property type="component" value="Unassembled WGS sequence"/>
</dbReference>
<protein>
    <recommendedName>
        <fullName evidence="1">Methyltransferase FkbM domain-containing protein</fullName>
    </recommendedName>
</protein>
<comment type="caution">
    <text evidence="2">The sequence shown here is derived from an EMBL/GenBank/DDBJ whole genome shotgun (WGS) entry which is preliminary data.</text>
</comment>
<reference evidence="3" key="1">
    <citation type="journal article" date="2015" name="Genome">
        <title>Whole Genome Sequence of the Non-Microcystin-Producing Microcystis aeruginosa Strain NIES-44.</title>
        <authorList>
            <person name="Okano K."/>
            <person name="Miyata N."/>
            <person name="Ozaki Y."/>
        </authorList>
    </citation>
    <scope>NUCLEOTIDE SEQUENCE [LARGE SCALE GENOMIC DNA]</scope>
    <source>
        <strain evidence="3">NIES-44</strain>
    </source>
</reference>
<evidence type="ECO:0000313" key="2">
    <source>
        <dbReference type="EMBL" id="GAL92278.1"/>
    </source>
</evidence>
<dbReference type="InterPro" id="IPR053188">
    <property type="entry name" value="FkbM_Methyltransferase"/>
</dbReference>
<dbReference type="GO" id="GO:0008171">
    <property type="term" value="F:O-methyltransferase activity"/>
    <property type="evidence" value="ECO:0007669"/>
    <property type="project" value="TreeGrafter"/>
</dbReference>
<evidence type="ECO:0000259" key="1">
    <source>
        <dbReference type="Pfam" id="PF05050"/>
    </source>
</evidence>
<gene>
    <name evidence="2" type="ORF">N44_00836</name>
</gene>
<dbReference type="RefSeq" id="WP_045358060.1">
    <property type="nucleotide sequence ID" value="NZ_BBPA01000020.1"/>
</dbReference>
<proteinExistence type="predicted"/>